<dbReference type="Proteomes" id="UP000694580">
    <property type="component" value="Chromosome 14"/>
</dbReference>
<sequence length="78" mass="9194">MGTNAISSLKDTSGTHRFENKYINQIMKQYYQNLYSSECHSTEQRMDFFFIKLDCPLSQLKSKQTSVGQLQKKKFFIL</sequence>
<keyword evidence="2" id="KW-1185">Reference proteome</keyword>
<protein>
    <submittedName>
        <fullName evidence="1">Uncharacterized protein</fullName>
    </submittedName>
</protein>
<reference evidence="1" key="3">
    <citation type="submission" date="2025-09" db="UniProtKB">
        <authorList>
            <consortium name="Ensembl"/>
        </authorList>
    </citation>
    <scope>IDENTIFICATION</scope>
</reference>
<accession>A0AAY4BEL3</accession>
<reference evidence="1" key="2">
    <citation type="submission" date="2025-08" db="UniProtKB">
        <authorList>
            <consortium name="Ensembl"/>
        </authorList>
    </citation>
    <scope>IDENTIFICATION</scope>
</reference>
<evidence type="ECO:0000313" key="2">
    <source>
        <dbReference type="Proteomes" id="UP000694580"/>
    </source>
</evidence>
<dbReference type="Ensembl" id="ENSDCDT00010020272.1">
    <property type="protein sequence ID" value="ENSDCDP00010019167.1"/>
    <property type="gene ID" value="ENSDCDG00010008683.1"/>
</dbReference>
<evidence type="ECO:0000313" key="1">
    <source>
        <dbReference type="Ensembl" id="ENSDCDP00010019167.1"/>
    </source>
</evidence>
<reference evidence="1 2" key="1">
    <citation type="submission" date="2020-06" db="EMBL/GenBank/DDBJ databases">
        <authorList>
            <consortium name="Wellcome Sanger Institute Data Sharing"/>
        </authorList>
    </citation>
    <scope>NUCLEOTIDE SEQUENCE [LARGE SCALE GENOMIC DNA]</scope>
</reference>
<dbReference type="AlphaFoldDB" id="A0AAY4BEL3"/>
<proteinExistence type="predicted"/>
<name>A0AAY4BEL3_9TELE</name>
<organism evidence="1 2">
    <name type="scientific">Denticeps clupeoides</name>
    <name type="common">denticle herring</name>
    <dbReference type="NCBI Taxonomy" id="299321"/>
    <lineage>
        <taxon>Eukaryota</taxon>
        <taxon>Metazoa</taxon>
        <taxon>Chordata</taxon>
        <taxon>Craniata</taxon>
        <taxon>Vertebrata</taxon>
        <taxon>Euteleostomi</taxon>
        <taxon>Actinopterygii</taxon>
        <taxon>Neopterygii</taxon>
        <taxon>Teleostei</taxon>
        <taxon>Clupei</taxon>
        <taxon>Clupeiformes</taxon>
        <taxon>Denticipitoidei</taxon>
        <taxon>Denticipitidae</taxon>
        <taxon>Denticeps</taxon>
    </lineage>
</organism>
<dbReference type="GeneTree" id="ENSGT00980000202113"/>